<dbReference type="EMBL" id="BNJG01000001">
    <property type="protein sequence ID" value="GHO52615.1"/>
    <property type="molecule type" value="Genomic_DNA"/>
</dbReference>
<evidence type="ECO:0000313" key="2">
    <source>
        <dbReference type="Proteomes" id="UP000654345"/>
    </source>
</evidence>
<comment type="caution">
    <text evidence="1">The sequence shown here is derived from an EMBL/GenBank/DDBJ whole genome shotgun (WGS) entry which is preliminary data.</text>
</comment>
<sequence length="58" mass="6644">MTTTITSVSGCTPNGMMVDPFWTKMVTRKIQLNATDCMLRLKSHTRFERTVTSVRSYL</sequence>
<evidence type="ECO:0000313" key="1">
    <source>
        <dbReference type="EMBL" id="GHO52615.1"/>
    </source>
</evidence>
<reference evidence="1 2" key="1">
    <citation type="journal article" date="2021" name="Int. J. Syst. Evol. Microbiol.">
        <title>Reticulibacter mediterranei gen. nov., sp. nov., within the new family Reticulibacteraceae fam. nov., and Ktedonospora formicarum gen. nov., sp. nov., Ktedonobacter robiniae sp. nov., Dictyobacter formicarum sp. nov. and Dictyobacter arantiisoli sp. nov., belonging to the class Ktedonobacteria.</title>
        <authorList>
            <person name="Yabe S."/>
            <person name="Zheng Y."/>
            <person name="Wang C.M."/>
            <person name="Sakai Y."/>
            <person name="Abe K."/>
            <person name="Yokota A."/>
            <person name="Donadio S."/>
            <person name="Cavaletti L."/>
            <person name="Monciardini P."/>
        </authorList>
    </citation>
    <scope>NUCLEOTIDE SEQUENCE [LARGE SCALE GENOMIC DNA]</scope>
    <source>
        <strain evidence="1 2">SOSP1-30</strain>
    </source>
</reference>
<keyword evidence="2" id="KW-1185">Reference proteome</keyword>
<gene>
    <name evidence="1" type="ORF">KSB_10900</name>
</gene>
<proteinExistence type="predicted"/>
<dbReference type="Proteomes" id="UP000654345">
    <property type="component" value="Unassembled WGS sequence"/>
</dbReference>
<protein>
    <submittedName>
        <fullName evidence="1">Uncharacterized protein</fullName>
    </submittedName>
</protein>
<organism evidence="1 2">
    <name type="scientific">Ktedonobacter robiniae</name>
    <dbReference type="NCBI Taxonomy" id="2778365"/>
    <lineage>
        <taxon>Bacteria</taxon>
        <taxon>Bacillati</taxon>
        <taxon>Chloroflexota</taxon>
        <taxon>Ktedonobacteria</taxon>
        <taxon>Ktedonobacterales</taxon>
        <taxon>Ktedonobacteraceae</taxon>
        <taxon>Ktedonobacter</taxon>
    </lineage>
</organism>
<accession>A0ABQ3UJL9</accession>
<name>A0ABQ3UJL9_9CHLR</name>